<organism evidence="2 3">
    <name type="scientific">Candidatus Magnetominusculus xianensis</name>
    <dbReference type="NCBI Taxonomy" id="1748249"/>
    <lineage>
        <taxon>Bacteria</taxon>
        <taxon>Pseudomonadati</taxon>
        <taxon>Nitrospirota</taxon>
        <taxon>Nitrospiria</taxon>
        <taxon>Nitrospirales</taxon>
        <taxon>Nitrospiraceae</taxon>
        <taxon>Candidatus Magnetominusculus</taxon>
    </lineage>
</organism>
<reference evidence="2 3" key="1">
    <citation type="submission" date="2015-11" db="EMBL/GenBank/DDBJ databases">
        <authorList>
            <person name="Lin W."/>
        </authorList>
    </citation>
    <scope>NUCLEOTIDE SEQUENCE [LARGE SCALE GENOMIC DNA]</scope>
    <source>
        <strain evidence="2 3">HCH-1</strain>
    </source>
</reference>
<evidence type="ECO:0000313" key="3">
    <source>
        <dbReference type="Proteomes" id="UP000060487"/>
    </source>
</evidence>
<evidence type="ECO:0000256" key="1">
    <source>
        <dbReference type="SAM" id="Phobius"/>
    </source>
</evidence>
<gene>
    <name evidence="2" type="ORF">ASN18_0497</name>
</gene>
<dbReference type="SUPFAM" id="SSF53067">
    <property type="entry name" value="Actin-like ATPase domain"/>
    <property type="match status" value="1"/>
</dbReference>
<keyword evidence="1" id="KW-1133">Transmembrane helix</keyword>
<proteinExistence type="predicted"/>
<dbReference type="InterPro" id="IPR043129">
    <property type="entry name" value="ATPase_NBD"/>
</dbReference>
<name>A0ABR5SIE9_9BACT</name>
<sequence>MKAGIINITPQPEILYFSRTTKGYIFLHKESLDISDGFTHFKIPGRADVFYVSLPVSALNCRIIETPFSDKKKIISTIPFALYGLTTGDVEKLVFDCILDGTGAIAVYVEREILTGVFNALRENGIGPEAVTAVISLELRYNYENRPIDRLLDSIDSGAISDDKLTALCCEEFKSPLVDFASGLPRRTAEEIKKSLRPAAYLLGAIVIVLITYMAVKTHIINKRIDGITTQMSETYSRMFPGEKRQPDPLYALRTKLKRANDESALFASLSPLDILKTVTGQTGIIITGVDMNLSKASIKGEAASDEQLNSLLERLRRSFPDVTIEEDKTGTNVLFTISIISIRANQIDNTTNGGLIR</sequence>
<dbReference type="RefSeq" id="WP_236861454.1">
    <property type="nucleotide sequence ID" value="NZ_LNQR01000021.1"/>
</dbReference>
<accession>A0ABR5SIE9</accession>
<comment type="caution">
    <text evidence="2">The sequence shown here is derived from an EMBL/GenBank/DDBJ whole genome shotgun (WGS) entry which is preliminary data.</text>
</comment>
<protein>
    <submittedName>
        <fullName evidence="2">General secretion pathway protein GspL</fullName>
    </submittedName>
</protein>
<dbReference type="EMBL" id="LNQR01000021">
    <property type="protein sequence ID" value="KWT92666.1"/>
    <property type="molecule type" value="Genomic_DNA"/>
</dbReference>
<dbReference type="Proteomes" id="UP000060487">
    <property type="component" value="Unassembled WGS sequence"/>
</dbReference>
<keyword evidence="1" id="KW-0472">Membrane</keyword>
<keyword evidence="3" id="KW-1185">Reference proteome</keyword>
<dbReference type="Gene3D" id="3.30.420.380">
    <property type="match status" value="1"/>
</dbReference>
<feature type="transmembrane region" description="Helical" evidence="1">
    <location>
        <begin position="199"/>
        <end position="216"/>
    </location>
</feature>
<evidence type="ECO:0000313" key="2">
    <source>
        <dbReference type="EMBL" id="KWT92666.1"/>
    </source>
</evidence>
<keyword evidence="1" id="KW-0812">Transmembrane</keyword>